<dbReference type="InterPro" id="IPR005630">
    <property type="entry name" value="Terpene_synthase_metal-bd"/>
</dbReference>
<protein>
    <submittedName>
        <fullName evidence="6">Uncharacterized protein</fullName>
    </submittedName>
</protein>
<dbReference type="PANTHER" id="PTHR31225:SF137">
    <property type="entry name" value="TERPENE SYNTHASE 11-RELATED"/>
    <property type="match status" value="1"/>
</dbReference>
<reference evidence="6 7" key="1">
    <citation type="journal article" date="2023" name="Life. Sci Alliance">
        <title>Evolutionary insights into 3D genome organization and epigenetic landscape of Vigna mungo.</title>
        <authorList>
            <person name="Junaid A."/>
            <person name="Singh B."/>
            <person name="Bhatia S."/>
        </authorList>
    </citation>
    <scope>NUCLEOTIDE SEQUENCE [LARGE SCALE GENOMIC DNA]</scope>
    <source>
        <strain evidence="6">Urdbean</strain>
    </source>
</reference>
<dbReference type="Gene3D" id="1.50.10.130">
    <property type="entry name" value="Terpene synthase, N-terminal domain"/>
    <property type="match status" value="1"/>
</dbReference>
<dbReference type="SUPFAM" id="SSF48576">
    <property type="entry name" value="Terpenoid synthases"/>
    <property type="match status" value="1"/>
</dbReference>
<dbReference type="GO" id="GO:0010333">
    <property type="term" value="F:terpene synthase activity"/>
    <property type="evidence" value="ECO:0007669"/>
    <property type="project" value="InterPro"/>
</dbReference>
<keyword evidence="7" id="KW-1185">Reference proteome</keyword>
<dbReference type="Gene3D" id="1.10.600.10">
    <property type="entry name" value="Farnesyl Diphosphate Synthase"/>
    <property type="match status" value="1"/>
</dbReference>
<dbReference type="InterPro" id="IPR044814">
    <property type="entry name" value="Terpene_cyclase_plant_C1"/>
</dbReference>
<gene>
    <name evidence="6" type="ORF">V8G54_025559</name>
</gene>
<sequence>MVVTEARVVSFTTSVASHTSRSFMHHPPCILSSLQTSPPHTMKQNKLSIKSVAFRDKVPIQIDPGKKKLEQVKRSSQETLLNSSDPTKTLKIIDIIQRLGIGHHFEEEINVKLGKISVPLLFNFDCSDIMAAMFLLVHSSATLGYSYSKFLDHSGNFKESITSDIWGMLSMYEASYLGAKGEEVLQQAMDFSSAHLQQSLPLLSPDVGNHVVRALKLPRHLRMSRLEARNYIEEYSHVSSKMPYLLEMAKIDNAMVQSMHQKELADISRTWDLLKALVLQEINQEKPCYSNCRIELAKTICILLVMDDIFDTYGTLDELVLFTEAIKRWDLDAMEQLPEYMKISYLALYNTTQEIACRIQMEQGQTVLSCLKRTWIDIFEAFLKEAKWFSNKYVPTFQEYLANGVISSGSYMALVHATFLIGDGISKETISTMNPYPRLFSCSGEILRLWDDLGTSREEQERGDNACSLQCLMTDNNISDENVARKEIRGFIRNLWPELNSLALTTTSLPFSVIKASLNMARTSQVIYQNGDDQNTFTVDDYVQTLLFTPALNY</sequence>
<dbReference type="SFLD" id="SFLDG01019">
    <property type="entry name" value="Terpene_Cyclase_Like_1_C_Termi"/>
    <property type="match status" value="1"/>
</dbReference>
<dbReference type="SFLD" id="SFLDS00005">
    <property type="entry name" value="Isoprenoid_Synthase_Type_I"/>
    <property type="match status" value="1"/>
</dbReference>
<dbReference type="EMBL" id="CP144693">
    <property type="protein sequence ID" value="WVY99489.1"/>
    <property type="molecule type" value="Genomic_DNA"/>
</dbReference>
<dbReference type="InterPro" id="IPR008930">
    <property type="entry name" value="Terpenoid_cyclase/PrenylTrfase"/>
</dbReference>
<evidence type="ECO:0000313" key="6">
    <source>
        <dbReference type="EMBL" id="WVY99489.1"/>
    </source>
</evidence>
<dbReference type="GO" id="GO:0016102">
    <property type="term" value="P:diterpenoid biosynthetic process"/>
    <property type="evidence" value="ECO:0007669"/>
    <property type="project" value="InterPro"/>
</dbReference>
<evidence type="ECO:0000313" key="7">
    <source>
        <dbReference type="Proteomes" id="UP001374535"/>
    </source>
</evidence>
<keyword evidence="3" id="KW-0460">Magnesium</keyword>
<organism evidence="6 7">
    <name type="scientific">Vigna mungo</name>
    <name type="common">Black gram</name>
    <name type="synonym">Phaseolus mungo</name>
    <dbReference type="NCBI Taxonomy" id="3915"/>
    <lineage>
        <taxon>Eukaryota</taxon>
        <taxon>Viridiplantae</taxon>
        <taxon>Streptophyta</taxon>
        <taxon>Embryophyta</taxon>
        <taxon>Tracheophyta</taxon>
        <taxon>Spermatophyta</taxon>
        <taxon>Magnoliopsida</taxon>
        <taxon>eudicotyledons</taxon>
        <taxon>Gunneridae</taxon>
        <taxon>Pentapetalae</taxon>
        <taxon>rosids</taxon>
        <taxon>fabids</taxon>
        <taxon>Fabales</taxon>
        <taxon>Fabaceae</taxon>
        <taxon>Papilionoideae</taxon>
        <taxon>50 kb inversion clade</taxon>
        <taxon>NPAAA clade</taxon>
        <taxon>indigoferoid/millettioid clade</taxon>
        <taxon>Phaseoleae</taxon>
        <taxon>Vigna</taxon>
    </lineage>
</organism>
<evidence type="ECO:0000256" key="1">
    <source>
        <dbReference type="ARBA" id="ARBA00001946"/>
    </source>
</evidence>
<evidence type="ECO:0000256" key="3">
    <source>
        <dbReference type="ARBA" id="ARBA00022842"/>
    </source>
</evidence>
<dbReference type="AlphaFoldDB" id="A0AAQ3MX64"/>
<dbReference type="InterPro" id="IPR008949">
    <property type="entry name" value="Isoprenoid_synthase_dom_sf"/>
</dbReference>
<dbReference type="SUPFAM" id="SSF48239">
    <property type="entry name" value="Terpenoid cyclases/Protein prenyltransferases"/>
    <property type="match status" value="1"/>
</dbReference>
<dbReference type="GO" id="GO:0000287">
    <property type="term" value="F:magnesium ion binding"/>
    <property type="evidence" value="ECO:0007669"/>
    <property type="project" value="InterPro"/>
</dbReference>
<name>A0AAQ3MX64_VIGMU</name>
<feature type="domain" description="Terpene synthase N-terminal" evidence="4">
    <location>
        <begin position="67"/>
        <end position="215"/>
    </location>
</feature>
<dbReference type="Pfam" id="PF01397">
    <property type="entry name" value="Terpene_synth"/>
    <property type="match status" value="1"/>
</dbReference>
<dbReference type="CDD" id="cd00684">
    <property type="entry name" value="Terpene_cyclase_plant_C1"/>
    <property type="match status" value="1"/>
</dbReference>
<feature type="domain" description="Terpene synthase metal-binding" evidence="5">
    <location>
        <begin position="286"/>
        <end position="496"/>
    </location>
</feature>
<evidence type="ECO:0000259" key="4">
    <source>
        <dbReference type="Pfam" id="PF01397"/>
    </source>
</evidence>
<dbReference type="Pfam" id="PF03936">
    <property type="entry name" value="Terpene_synth_C"/>
    <property type="match status" value="1"/>
</dbReference>
<dbReference type="InterPro" id="IPR036965">
    <property type="entry name" value="Terpene_synth_N_sf"/>
</dbReference>
<evidence type="ECO:0000259" key="5">
    <source>
        <dbReference type="Pfam" id="PF03936"/>
    </source>
</evidence>
<proteinExistence type="predicted"/>
<dbReference type="PANTHER" id="PTHR31225">
    <property type="entry name" value="OS04G0344100 PROTEIN-RELATED"/>
    <property type="match status" value="1"/>
</dbReference>
<evidence type="ECO:0000256" key="2">
    <source>
        <dbReference type="ARBA" id="ARBA00022723"/>
    </source>
</evidence>
<keyword evidence="2" id="KW-0479">Metal-binding</keyword>
<dbReference type="Proteomes" id="UP001374535">
    <property type="component" value="Chromosome 8"/>
</dbReference>
<dbReference type="InterPro" id="IPR050148">
    <property type="entry name" value="Terpene_synthase-like"/>
</dbReference>
<accession>A0AAQ3MX64</accession>
<dbReference type="InterPro" id="IPR034741">
    <property type="entry name" value="Terpene_cyclase-like_1_C"/>
</dbReference>
<comment type="cofactor">
    <cofactor evidence="1">
        <name>Mg(2+)</name>
        <dbReference type="ChEBI" id="CHEBI:18420"/>
    </cofactor>
</comment>
<dbReference type="InterPro" id="IPR001906">
    <property type="entry name" value="Terpene_synth_N"/>
</dbReference>